<accession>A0A4Y2DYF1</accession>
<keyword evidence="6" id="KW-1185">Reference proteome</keyword>
<keyword evidence="1" id="KW-0833">Ubl conjugation pathway</keyword>
<gene>
    <name evidence="5" type="ORF">AVEN_264807_1</name>
</gene>
<dbReference type="EMBL" id="BGPR01000458">
    <property type="protein sequence ID" value="GBM21367.1"/>
    <property type="molecule type" value="Genomic_DNA"/>
</dbReference>
<dbReference type="Pfam" id="PF07525">
    <property type="entry name" value="SOCS_box"/>
    <property type="match status" value="1"/>
</dbReference>
<dbReference type="InterPro" id="IPR001496">
    <property type="entry name" value="SOCS_box"/>
</dbReference>
<protein>
    <recommendedName>
        <fullName evidence="4">SOCS box domain-containing protein</fullName>
    </recommendedName>
</protein>
<dbReference type="InterPro" id="IPR036036">
    <property type="entry name" value="SOCS_box-like_dom_sf"/>
</dbReference>
<proteinExistence type="predicted"/>
<keyword evidence="3" id="KW-0732">Signal</keyword>
<name>A0A4Y2DYF1_ARAVE</name>
<reference evidence="5 6" key="1">
    <citation type="journal article" date="2019" name="Sci. Rep.">
        <title>Orb-weaving spider Araneus ventricosus genome elucidates the spidroin gene catalogue.</title>
        <authorList>
            <person name="Kono N."/>
            <person name="Nakamura H."/>
            <person name="Ohtoshi R."/>
            <person name="Moran D.A.P."/>
            <person name="Shinohara A."/>
            <person name="Yoshida Y."/>
            <person name="Fujiwara M."/>
            <person name="Mori M."/>
            <person name="Tomita M."/>
            <person name="Arakawa K."/>
        </authorList>
    </citation>
    <scope>NUCLEOTIDE SEQUENCE [LARGE SCALE GENOMIC DNA]</scope>
</reference>
<evidence type="ECO:0000256" key="3">
    <source>
        <dbReference type="SAM" id="SignalP"/>
    </source>
</evidence>
<dbReference type="Proteomes" id="UP000499080">
    <property type="component" value="Unassembled WGS sequence"/>
</dbReference>
<evidence type="ECO:0000256" key="2">
    <source>
        <dbReference type="ARBA" id="ARBA00023043"/>
    </source>
</evidence>
<feature type="domain" description="SOCS box" evidence="4">
    <location>
        <begin position="87"/>
        <end position="133"/>
    </location>
</feature>
<sequence>MLLRHLIRILWASLGTEIEDSSWDTTVVSSTLNDVWLCLRFLLREIRQIPVGELEFSLMNFDPGGFTITSNSHNFIRSVSERGIVPRLMSRYLEPSDLRHLCRLDIHDALNRNWNLPFGVFSLPLPKVLQRYVNLSED</sequence>
<feature type="chain" id="PRO_5021240442" description="SOCS box domain-containing protein" evidence="3">
    <location>
        <begin position="16"/>
        <end position="138"/>
    </location>
</feature>
<dbReference type="GO" id="GO:0035556">
    <property type="term" value="P:intracellular signal transduction"/>
    <property type="evidence" value="ECO:0007669"/>
    <property type="project" value="InterPro"/>
</dbReference>
<evidence type="ECO:0000259" key="4">
    <source>
        <dbReference type="PROSITE" id="PS50225"/>
    </source>
</evidence>
<dbReference type="SUPFAM" id="SSF158235">
    <property type="entry name" value="SOCS box-like"/>
    <property type="match status" value="1"/>
</dbReference>
<evidence type="ECO:0000256" key="1">
    <source>
        <dbReference type="ARBA" id="ARBA00022786"/>
    </source>
</evidence>
<evidence type="ECO:0000313" key="5">
    <source>
        <dbReference type="EMBL" id="GBM21367.1"/>
    </source>
</evidence>
<dbReference type="PROSITE" id="PS50225">
    <property type="entry name" value="SOCS"/>
    <property type="match status" value="1"/>
</dbReference>
<dbReference type="PANTHER" id="PTHR20966:SF2">
    <property type="entry name" value="ANKYRIN REPEAT AND SOCS BOX PROTEIN 17"/>
    <property type="match status" value="1"/>
</dbReference>
<feature type="signal peptide" evidence="3">
    <location>
        <begin position="1"/>
        <end position="15"/>
    </location>
</feature>
<dbReference type="OrthoDB" id="6411810at2759"/>
<dbReference type="AlphaFoldDB" id="A0A4Y2DYF1"/>
<comment type="caution">
    <text evidence="5">The sequence shown here is derived from an EMBL/GenBank/DDBJ whole genome shotgun (WGS) entry which is preliminary data.</text>
</comment>
<dbReference type="InterPro" id="IPR039147">
    <property type="entry name" value="ASB17"/>
</dbReference>
<dbReference type="PANTHER" id="PTHR20966">
    <property type="entry name" value="ANKYRIN REPEAT AND SOCS BOX PROTEIN 17"/>
    <property type="match status" value="1"/>
</dbReference>
<keyword evidence="2" id="KW-0040">ANK repeat</keyword>
<organism evidence="5 6">
    <name type="scientific">Araneus ventricosus</name>
    <name type="common">Orbweaver spider</name>
    <name type="synonym">Epeira ventricosa</name>
    <dbReference type="NCBI Taxonomy" id="182803"/>
    <lineage>
        <taxon>Eukaryota</taxon>
        <taxon>Metazoa</taxon>
        <taxon>Ecdysozoa</taxon>
        <taxon>Arthropoda</taxon>
        <taxon>Chelicerata</taxon>
        <taxon>Arachnida</taxon>
        <taxon>Araneae</taxon>
        <taxon>Araneomorphae</taxon>
        <taxon>Entelegynae</taxon>
        <taxon>Araneoidea</taxon>
        <taxon>Araneidae</taxon>
        <taxon>Araneus</taxon>
    </lineage>
</organism>
<evidence type="ECO:0000313" key="6">
    <source>
        <dbReference type="Proteomes" id="UP000499080"/>
    </source>
</evidence>